<dbReference type="GO" id="GO:0004719">
    <property type="term" value="F:protein-L-isoaspartate (D-aspartate) O-methyltransferase activity"/>
    <property type="evidence" value="ECO:0007669"/>
    <property type="project" value="UniProtKB-EC"/>
</dbReference>
<comment type="caution">
    <text evidence="14">The sequence shown here is derived from an EMBL/GenBank/DDBJ whole genome shotgun (WGS) entry which is preliminary data.</text>
</comment>
<dbReference type="AlphaFoldDB" id="A0A5C4WUJ9"/>
<comment type="similarity">
    <text evidence="3">Belongs to the colicins ColE2/ColE8/ColE9 and pyocins S1/S2 family.</text>
</comment>
<evidence type="ECO:0000256" key="4">
    <source>
        <dbReference type="ARBA" id="ARBA00011890"/>
    </source>
</evidence>
<dbReference type="CDD" id="cd02440">
    <property type="entry name" value="AdoMet_MTases"/>
    <property type="match status" value="1"/>
</dbReference>
<sequence length="501" mass="55526">MATMDLRPELLFPPVPHERVERLGAEIDRIARLIEDGRVPEARLSLAAFNERTGHGYELSDFAAYWESESLQDIARNAARPYPPRVPDITREELAEIVRRIMEADQETDYYLKLLDVNVPHPRVSDLIFWPPEELRDATPEQIVDIALSYRPISPSESPDRLRAGMVARLKEQGWIRSPEVAAAFAKAPRERFAPEAPSLAAAYSAALIAELVGPEGLVVTVDIDPFVTERATRFLADTGYPQVKVVLGDAEHVGDEDGPYDAILVTAGAWDCPWGRLLAPGGRLVVPLRFCGITRSITFVRYGDRLAGLDPEVCGFVPMQGTGAHEEQVAALAGGAVTLTLDGGPALDTAALDRALTGDPAELWTGVVVRPDEPFDTAALWLATHEDTFGVIWQSPDHDLVRPVLRWFCPALITPDSFAYLTYREDETGERRIEFGVHGHGPLGPELARRLAAHLRTWDRDWRHHPGPRFTLHPADAMPPAPATGRIFPKRHTHLVIDWA</sequence>
<evidence type="ECO:0000256" key="11">
    <source>
        <dbReference type="ARBA" id="ARBA00030757"/>
    </source>
</evidence>
<dbReference type="InterPro" id="IPR029063">
    <property type="entry name" value="SAM-dependent_MTases_sf"/>
</dbReference>
<evidence type="ECO:0000256" key="13">
    <source>
        <dbReference type="ARBA" id="ARBA00031350"/>
    </source>
</evidence>
<dbReference type="PANTHER" id="PTHR11579">
    <property type="entry name" value="PROTEIN-L-ISOASPARTATE O-METHYLTRANSFERASE"/>
    <property type="match status" value="1"/>
</dbReference>
<accession>A0A5C4WUJ9</accession>
<name>A0A5C4WUJ9_9ACTN</name>
<organism evidence="14 15">
    <name type="scientific">Nonomuraea phyllanthi</name>
    <dbReference type="NCBI Taxonomy" id="2219224"/>
    <lineage>
        <taxon>Bacteria</taxon>
        <taxon>Bacillati</taxon>
        <taxon>Actinomycetota</taxon>
        <taxon>Actinomycetes</taxon>
        <taxon>Streptosporangiales</taxon>
        <taxon>Streptosporangiaceae</taxon>
        <taxon>Nonomuraea</taxon>
    </lineage>
</organism>
<dbReference type="GO" id="GO:0015643">
    <property type="term" value="F:toxic substance binding"/>
    <property type="evidence" value="ECO:0007669"/>
    <property type="project" value="InterPro"/>
</dbReference>
<evidence type="ECO:0000256" key="10">
    <source>
        <dbReference type="ARBA" id="ARBA00023025"/>
    </source>
</evidence>
<dbReference type="SUPFAM" id="SSF53335">
    <property type="entry name" value="S-adenosyl-L-methionine-dependent methyltransferases"/>
    <property type="match status" value="1"/>
</dbReference>
<dbReference type="CDD" id="cd16363">
    <property type="entry name" value="Col_Im_like"/>
    <property type="match status" value="1"/>
</dbReference>
<dbReference type="OrthoDB" id="4035289at2"/>
<evidence type="ECO:0000313" key="14">
    <source>
        <dbReference type="EMBL" id="KAB8196549.1"/>
    </source>
</evidence>
<reference evidence="14 15" key="1">
    <citation type="submission" date="2019-10" db="EMBL/GenBank/DDBJ databases">
        <title>Nonomuraea sp. nov., isolated from Phyllanthus amarus.</title>
        <authorList>
            <person name="Klykleung N."/>
            <person name="Tanasupawat S."/>
        </authorList>
    </citation>
    <scope>NUCLEOTIDE SEQUENCE [LARGE SCALE GENOMIC DNA]</scope>
    <source>
        <strain evidence="14 15">PA1-10</strain>
    </source>
</reference>
<dbReference type="PANTHER" id="PTHR11579:SF0">
    <property type="entry name" value="PROTEIN-L-ISOASPARTATE(D-ASPARTATE) O-METHYLTRANSFERASE"/>
    <property type="match status" value="1"/>
</dbReference>
<keyword evidence="6" id="KW-0963">Cytoplasm</keyword>
<keyword evidence="15" id="KW-1185">Reference proteome</keyword>
<evidence type="ECO:0000256" key="6">
    <source>
        <dbReference type="ARBA" id="ARBA00022490"/>
    </source>
</evidence>
<dbReference type="GO" id="GO:0030153">
    <property type="term" value="P:bacteriocin immunity"/>
    <property type="evidence" value="ECO:0007669"/>
    <property type="project" value="UniProtKB-KW"/>
</dbReference>
<keyword evidence="8" id="KW-0808">Transferase</keyword>
<evidence type="ECO:0000256" key="12">
    <source>
        <dbReference type="ARBA" id="ARBA00031323"/>
    </source>
</evidence>
<dbReference type="InterPro" id="IPR000682">
    <property type="entry name" value="PCMT"/>
</dbReference>
<evidence type="ECO:0000256" key="8">
    <source>
        <dbReference type="ARBA" id="ARBA00022679"/>
    </source>
</evidence>
<dbReference type="GO" id="GO:0032259">
    <property type="term" value="P:methylation"/>
    <property type="evidence" value="ECO:0007669"/>
    <property type="project" value="UniProtKB-KW"/>
</dbReference>
<evidence type="ECO:0000313" key="15">
    <source>
        <dbReference type="Proteomes" id="UP000312512"/>
    </source>
</evidence>
<gene>
    <name evidence="14" type="ORF">FH608_007415</name>
</gene>
<dbReference type="InterPro" id="IPR000290">
    <property type="entry name" value="Colicin_pyocin"/>
</dbReference>
<keyword evidence="7" id="KW-0489">Methyltransferase</keyword>
<keyword evidence="10" id="KW-0079">Bacteriocin immunity</keyword>
<dbReference type="EMBL" id="VDLX02000002">
    <property type="protein sequence ID" value="KAB8196549.1"/>
    <property type="molecule type" value="Genomic_DNA"/>
</dbReference>
<evidence type="ECO:0000256" key="5">
    <source>
        <dbReference type="ARBA" id="ARBA00013346"/>
    </source>
</evidence>
<dbReference type="EC" id="2.1.1.77" evidence="4"/>
<evidence type="ECO:0000256" key="3">
    <source>
        <dbReference type="ARBA" id="ARBA00009346"/>
    </source>
</evidence>
<dbReference type="Pfam" id="PF01135">
    <property type="entry name" value="PCMT"/>
    <property type="match status" value="1"/>
</dbReference>
<evidence type="ECO:0000256" key="7">
    <source>
        <dbReference type="ARBA" id="ARBA00022603"/>
    </source>
</evidence>
<comment type="similarity">
    <text evidence="2">Belongs to the methyltransferase superfamily. L-isoaspartyl/D-aspartyl protein methyltransferase family.</text>
</comment>
<dbReference type="InterPro" id="IPR035900">
    <property type="entry name" value="Colicin_E_sf"/>
</dbReference>
<dbReference type="Proteomes" id="UP000312512">
    <property type="component" value="Unassembled WGS sequence"/>
</dbReference>
<dbReference type="GO" id="GO:0005737">
    <property type="term" value="C:cytoplasm"/>
    <property type="evidence" value="ECO:0007669"/>
    <property type="project" value="UniProtKB-SubCell"/>
</dbReference>
<dbReference type="Gene3D" id="1.10.1200.20">
    <property type="entry name" value="Colicin E immunity protein"/>
    <property type="match status" value="1"/>
</dbReference>
<keyword evidence="9" id="KW-0949">S-adenosyl-L-methionine</keyword>
<evidence type="ECO:0000256" key="1">
    <source>
        <dbReference type="ARBA" id="ARBA00004496"/>
    </source>
</evidence>
<proteinExistence type="inferred from homology"/>
<evidence type="ECO:0000256" key="9">
    <source>
        <dbReference type="ARBA" id="ARBA00022691"/>
    </source>
</evidence>
<comment type="subcellular location">
    <subcellularLocation>
        <location evidence="1">Cytoplasm</location>
    </subcellularLocation>
</comment>
<protein>
    <recommendedName>
        <fullName evidence="5">Protein-L-isoaspartate O-methyltransferase</fullName>
        <ecNumber evidence="4">2.1.1.77</ecNumber>
    </recommendedName>
    <alternativeName>
        <fullName evidence="13">L-isoaspartyl protein carboxyl methyltransferase</fullName>
    </alternativeName>
    <alternativeName>
        <fullName evidence="11">Protein L-isoaspartyl methyltransferase</fullName>
    </alternativeName>
    <alternativeName>
        <fullName evidence="12">Protein-beta-aspartate methyltransferase</fullName>
    </alternativeName>
</protein>
<dbReference type="SUPFAM" id="SSF47345">
    <property type="entry name" value="Colicin E immunity proteins"/>
    <property type="match status" value="1"/>
</dbReference>
<evidence type="ECO:0000256" key="2">
    <source>
        <dbReference type="ARBA" id="ARBA00005369"/>
    </source>
</evidence>
<dbReference type="Gene3D" id="3.40.50.150">
    <property type="entry name" value="Vaccinia Virus protein VP39"/>
    <property type="match status" value="2"/>
</dbReference>